<evidence type="ECO:0000313" key="2">
    <source>
        <dbReference type="EMBL" id="QXL89182.1"/>
    </source>
</evidence>
<proteinExistence type="predicted"/>
<dbReference type="AlphaFoldDB" id="A0A975YH59"/>
<reference evidence="2" key="1">
    <citation type="submission" date="2021-07" db="EMBL/GenBank/DDBJ databases">
        <title>Karlodiniumbacter phycospheric gen. nov., sp. nov., a phycosphere bacterium isolated from karlodinium veneficum.</title>
        <authorList>
            <person name="Peng Y."/>
            <person name="Jiang L."/>
            <person name="Lee J."/>
        </authorList>
    </citation>
    <scope>NUCLEOTIDE SEQUENCE</scope>
    <source>
        <strain evidence="2">N5</strain>
    </source>
</reference>
<accession>A0A975YH59</accession>
<evidence type="ECO:0000256" key="1">
    <source>
        <dbReference type="SAM" id="SignalP"/>
    </source>
</evidence>
<evidence type="ECO:0008006" key="3">
    <source>
        <dbReference type="Google" id="ProtNLM"/>
    </source>
</evidence>
<protein>
    <recommendedName>
        <fullName evidence="3">Protease inhibitor Inh</fullName>
    </recommendedName>
</protein>
<keyword evidence="1" id="KW-0732">Signal</keyword>
<organism evidence="2">
    <name type="scientific">Gymnodinialimonas phycosphaerae</name>
    <dbReference type="NCBI Taxonomy" id="2841589"/>
    <lineage>
        <taxon>Bacteria</taxon>
        <taxon>Pseudomonadati</taxon>
        <taxon>Pseudomonadota</taxon>
        <taxon>Alphaproteobacteria</taxon>
        <taxon>Rhodobacterales</taxon>
        <taxon>Paracoccaceae</taxon>
        <taxon>Gymnodinialimonas</taxon>
    </lineage>
</organism>
<sequence>MMRLSLALMIALAAPLPFAAPANADVPAWMSGEWRTNARLTAPDGARLRIRCTLDADASSASNWGGTLGCATVQGRFEGQWQVAVNGASVNGNVVFSGTENAQVAVSGTSSDSRMDLSSSDGQGVAFAPGPDGALIVEMRAMGPQRLTGTLTFETR</sequence>
<feature type="chain" id="PRO_5036731275" description="Protease inhibitor Inh" evidence="1">
    <location>
        <begin position="20"/>
        <end position="156"/>
    </location>
</feature>
<feature type="signal peptide" evidence="1">
    <location>
        <begin position="1"/>
        <end position="19"/>
    </location>
</feature>
<gene>
    <name evidence="2" type="ORF">KUL25_06630</name>
</gene>
<dbReference type="EMBL" id="CP078073">
    <property type="protein sequence ID" value="QXL89182.1"/>
    <property type="molecule type" value="Genomic_DNA"/>
</dbReference>
<name>A0A975YH59_9RHOB</name>